<dbReference type="Gene3D" id="1.10.287.1100">
    <property type="entry name" value="Sporulation inhibitor A"/>
    <property type="match status" value="1"/>
</dbReference>
<accession>A0ABS3N8A9</accession>
<evidence type="ECO:0000313" key="1">
    <source>
        <dbReference type="EMBL" id="MBO1514148.1"/>
    </source>
</evidence>
<dbReference type="GO" id="GO:0004860">
    <property type="term" value="F:protein kinase inhibitor activity"/>
    <property type="evidence" value="ECO:0007669"/>
    <property type="project" value="UniProtKB-KW"/>
</dbReference>
<sequence length="46" mass="5581">MQRISNDFLIIIYKKAKELNVNSYFITLLEVEIKNRNLVSKYLYIK</sequence>
<name>A0ABS3N8A9_9BACI</name>
<dbReference type="InterPro" id="IPR015064">
    <property type="entry name" value="Sda"/>
</dbReference>
<keyword evidence="2" id="KW-1185">Reference proteome</keyword>
<dbReference type="SUPFAM" id="SSF100985">
    <property type="entry name" value="Sporulation inhibitor Sda"/>
    <property type="match status" value="1"/>
</dbReference>
<dbReference type="Proteomes" id="UP000663981">
    <property type="component" value="Unassembled WGS sequence"/>
</dbReference>
<evidence type="ECO:0000313" key="2">
    <source>
        <dbReference type="Proteomes" id="UP000663981"/>
    </source>
</evidence>
<keyword evidence="1" id="KW-0649">Protein kinase inhibitor</keyword>
<protein>
    <submittedName>
        <fullName evidence="1">Sporulation histidine kinase inhibitor Sda</fullName>
    </submittedName>
</protein>
<reference evidence="1 2" key="1">
    <citation type="submission" date="2021-03" db="EMBL/GenBank/DDBJ databases">
        <title>Whole genome sequence of Metabacillus bambusae BG109.</title>
        <authorList>
            <person name="Jeong J.W."/>
        </authorList>
    </citation>
    <scope>NUCLEOTIDE SEQUENCE [LARGE SCALE GENOMIC DNA]</scope>
    <source>
        <strain evidence="1 2">BG109</strain>
    </source>
</reference>
<comment type="caution">
    <text evidence="1">The sequence shown here is derived from an EMBL/GenBank/DDBJ whole genome shotgun (WGS) entry which is preliminary data.</text>
</comment>
<dbReference type="EMBL" id="JAGDEL010000020">
    <property type="protein sequence ID" value="MBO1514148.1"/>
    <property type="molecule type" value="Genomic_DNA"/>
</dbReference>
<proteinExistence type="predicted"/>
<gene>
    <name evidence="1" type="primary">sda</name>
    <name evidence="1" type="ORF">I7822_21220</name>
</gene>
<organism evidence="1 2">
    <name type="scientific">Metabacillus bambusae</name>
    <dbReference type="NCBI Taxonomy" id="2795218"/>
    <lineage>
        <taxon>Bacteria</taxon>
        <taxon>Bacillati</taxon>
        <taxon>Bacillota</taxon>
        <taxon>Bacilli</taxon>
        <taxon>Bacillales</taxon>
        <taxon>Bacillaceae</taxon>
        <taxon>Metabacillus</taxon>
    </lineage>
</organism>
<dbReference type="Pfam" id="PF08970">
    <property type="entry name" value="Sda"/>
    <property type="match status" value="1"/>
</dbReference>
<dbReference type="InterPro" id="IPR036916">
    <property type="entry name" value="Sda_sf"/>
</dbReference>